<comment type="subcellular location">
    <subcellularLocation>
        <location evidence="2">Membrane</location>
        <topology evidence="2">Single-pass membrane protein</topology>
    </subcellularLocation>
</comment>
<dbReference type="InterPro" id="IPR036396">
    <property type="entry name" value="Cyt_P450_sf"/>
</dbReference>
<feature type="binding site" description="axial binding residue" evidence="12">
    <location>
        <position position="670"/>
    </location>
    <ligand>
        <name>heme</name>
        <dbReference type="ChEBI" id="CHEBI:30413"/>
    </ligand>
    <ligandPart>
        <name>Fe</name>
        <dbReference type="ChEBI" id="CHEBI:18248"/>
    </ligandPart>
</feature>
<reference evidence="13" key="2">
    <citation type="submission" date="2015-03" db="UniProtKB">
        <authorList>
            <consortium name="EnsemblPlants"/>
        </authorList>
    </citation>
    <scope>IDENTIFICATION</scope>
</reference>
<dbReference type="eggNOG" id="KOG0157">
    <property type="taxonomic scope" value="Eukaryota"/>
</dbReference>
<evidence type="ECO:0000256" key="1">
    <source>
        <dbReference type="ARBA" id="ARBA00001971"/>
    </source>
</evidence>
<dbReference type="GO" id="GO:0016705">
    <property type="term" value="F:oxidoreductase activity, acting on paired donors, with incorporation or reduction of molecular oxygen"/>
    <property type="evidence" value="ECO:0007669"/>
    <property type="project" value="InterPro"/>
</dbReference>
<dbReference type="Gene3D" id="1.10.630.10">
    <property type="entry name" value="Cytochrome P450"/>
    <property type="match status" value="2"/>
</dbReference>
<dbReference type="GO" id="GO:0005506">
    <property type="term" value="F:iron ion binding"/>
    <property type="evidence" value="ECO:0007669"/>
    <property type="project" value="InterPro"/>
</dbReference>
<evidence type="ECO:0000256" key="2">
    <source>
        <dbReference type="ARBA" id="ARBA00004167"/>
    </source>
</evidence>
<dbReference type="GO" id="GO:0016020">
    <property type="term" value="C:membrane"/>
    <property type="evidence" value="ECO:0007669"/>
    <property type="project" value="UniProtKB-SubCell"/>
</dbReference>
<evidence type="ECO:0000256" key="9">
    <source>
        <dbReference type="ARBA" id="ARBA00023004"/>
    </source>
</evidence>
<dbReference type="InterPro" id="IPR001128">
    <property type="entry name" value="Cyt_P450"/>
</dbReference>
<keyword evidence="6 12" id="KW-0479">Metal-binding</keyword>
<dbReference type="PANTHER" id="PTHR24282:SF274">
    <property type="entry name" value="CYTOCHROME P450, FAMILY 72, SUBFAMILY A, POLYPEPTIDE 9"/>
    <property type="match status" value="1"/>
</dbReference>
<comment type="cofactor">
    <cofactor evidence="1 12">
        <name>heme</name>
        <dbReference type="ChEBI" id="CHEBI:30413"/>
    </cofactor>
</comment>
<accession>A0A0D3BBB9</accession>
<evidence type="ECO:0000256" key="3">
    <source>
        <dbReference type="ARBA" id="ARBA00010617"/>
    </source>
</evidence>
<proteinExistence type="inferred from homology"/>
<keyword evidence="14" id="KW-1185">Reference proteome</keyword>
<dbReference type="Pfam" id="PF00067">
    <property type="entry name" value="p450"/>
    <property type="match status" value="2"/>
</dbReference>
<organism evidence="13 14">
    <name type="scientific">Brassica oleracea var. oleracea</name>
    <dbReference type="NCBI Taxonomy" id="109376"/>
    <lineage>
        <taxon>Eukaryota</taxon>
        <taxon>Viridiplantae</taxon>
        <taxon>Streptophyta</taxon>
        <taxon>Embryophyta</taxon>
        <taxon>Tracheophyta</taxon>
        <taxon>Spermatophyta</taxon>
        <taxon>Magnoliopsida</taxon>
        <taxon>eudicotyledons</taxon>
        <taxon>Gunneridae</taxon>
        <taxon>Pentapetalae</taxon>
        <taxon>rosids</taxon>
        <taxon>malvids</taxon>
        <taxon>Brassicales</taxon>
        <taxon>Brassicaceae</taxon>
        <taxon>Brassiceae</taxon>
        <taxon>Brassica</taxon>
    </lineage>
</organism>
<keyword evidence="8" id="KW-0560">Oxidoreductase</keyword>
<name>A0A0D3BBB9_BRAOL</name>
<dbReference type="InterPro" id="IPR002401">
    <property type="entry name" value="Cyt_P450_E_grp-I"/>
</dbReference>
<evidence type="ECO:0000256" key="8">
    <source>
        <dbReference type="ARBA" id="ARBA00023002"/>
    </source>
</evidence>
<evidence type="ECO:0000256" key="7">
    <source>
        <dbReference type="ARBA" id="ARBA00022989"/>
    </source>
</evidence>
<evidence type="ECO:0000256" key="5">
    <source>
        <dbReference type="ARBA" id="ARBA00022692"/>
    </source>
</evidence>
<dbReference type="PRINTS" id="PR00463">
    <property type="entry name" value="EP450I"/>
</dbReference>
<keyword evidence="11" id="KW-0472">Membrane</keyword>
<comment type="similarity">
    <text evidence="3">Belongs to the cytochrome P450 family.</text>
</comment>
<dbReference type="GO" id="GO:0020037">
    <property type="term" value="F:heme binding"/>
    <property type="evidence" value="ECO:0007669"/>
    <property type="project" value="InterPro"/>
</dbReference>
<reference evidence="13 14" key="1">
    <citation type="journal article" date="2014" name="Genome Biol.">
        <title>Transcriptome and methylome profiling reveals relics of genome dominance in the mesopolyploid Brassica oleracea.</title>
        <authorList>
            <person name="Parkin I.A."/>
            <person name="Koh C."/>
            <person name="Tang H."/>
            <person name="Robinson S.J."/>
            <person name="Kagale S."/>
            <person name="Clarke W.E."/>
            <person name="Town C.D."/>
            <person name="Nixon J."/>
            <person name="Krishnakumar V."/>
            <person name="Bidwell S.L."/>
            <person name="Denoeud F."/>
            <person name="Belcram H."/>
            <person name="Links M.G."/>
            <person name="Just J."/>
            <person name="Clarke C."/>
            <person name="Bender T."/>
            <person name="Huebert T."/>
            <person name="Mason A.S."/>
            <person name="Pires J.C."/>
            <person name="Barker G."/>
            <person name="Moore J."/>
            <person name="Walley P.G."/>
            <person name="Manoli S."/>
            <person name="Batley J."/>
            <person name="Edwards D."/>
            <person name="Nelson M.N."/>
            <person name="Wang X."/>
            <person name="Paterson A.H."/>
            <person name="King G."/>
            <person name="Bancroft I."/>
            <person name="Chalhoub B."/>
            <person name="Sharpe A.G."/>
        </authorList>
    </citation>
    <scope>NUCLEOTIDE SEQUENCE</scope>
    <source>
        <strain evidence="13 14">cv. TO1000</strain>
    </source>
</reference>
<evidence type="ECO:0000256" key="11">
    <source>
        <dbReference type="ARBA" id="ARBA00023136"/>
    </source>
</evidence>
<evidence type="ECO:0000256" key="10">
    <source>
        <dbReference type="ARBA" id="ARBA00023033"/>
    </source>
</evidence>
<dbReference type="AlphaFoldDB" id="A0A0D3BBB9"/>
<dbReference type="SUPFAM" id="SSF48264">
    <property type="entry name" value="Cytochrome P450"/>
    <property type="match status" value="2"/>
</dbReference>
<sequence>METLLTSLAMVVVLWWIWRIVEWVWVKPKMLESYLRKQGLVGTRYTPLVGDVRRSFSMLKEARSRPMKPTDDLISLVMPYSFQMLNTYGNTLFTWLGPVPSITIMNPRLIKEVYNKVYDFPKTHTFPLLALITDGLANADGDKWAKHRRIINPAFHFEKIKNMVPTFHQCCREVVCEWEKLVSDKGSSCEVDVWPWIVNLTGDVISRTAFGSSYKEGQRIFILQEELAKLIMQALGKNYIPGYRKIVQDWFSLIRETEAHLAPSTPALASGRRRLPQLLFRRLLFPGRQGLYSLTSPALGVVVPSWVRVWGLILDPVFYGFGLVPMVDRGGPWCLVSVIAVEAQIVKVSICSRQLSMVRRKRSSEEVASVEARYFTSSGESKETLRRRCDAAAVRLRRRCHVQLQLVVLKISRYVRWKIPVEDYLCCDRALVSGDTHFRFRRRRLHGGGRANDRQCLGHIPTRNATRIKTIVREIQVILKGIISKRDKARKAGETQSDDLLDLLLVSNSGETKGKGLTTEEIIEDCKLFYFAGQETTSVLLTWTMVLLSQHQDWQAWVREEVMQVFGDRDPDLEGIKQLKVMTMILYEVLRLYPPVIQMNRAIHKEIKLGDMAIPAGVQVNIPVLLIHRDTKLWGDDAAEFKPERFKDGISKATKNQVCFLPFGWGPRICIGQNFALLEAKMALALILQRFSFELSPSYVHAPYTVITIHPQFGAHLIINKL</sequence>
<dbReference type="EnsemblPlants" id="Bo3g066310.1">
    <property type="protein sequence ID" value="Bo3g066310.1"/>
    <property type="gene ID" value="Bo3g066310"/>
</dbReference>
<dbReference type="PANTHER" id="PTHR24282">
    <property type="entry name" value="CYTOCHROME P450 FAMILY MEMBER"/>
    <property type="match status" value="1"/>
</dbReference>
<dbReference type="PROSITE" id="PS00086">
    <property type="entry name" value="CYTOCHROME_P450"/>
    <property type="match status" value="1"/>
</dbReference>
<keyword evidence="4 12" id="KW-0349">Heme</keyword>
<evidence type="ECO:0000313" key="13">
    <source>
        <dbReference type="EnsemblPlants" id="Bo3g066310.1"/>
    </source>
</evidence>
<keyword evidence="7" id="KW-1133">Transmembrane helix</keyword>
<dbReference type="InterPro" id="IPR050665">
    <property type="entry name" value="Cytochrome_P450_Monooxygen"/>
</dbReference>
<keyword evidence="5" id="KW-0812">Transmembrane</keyword>
<evidence type="ECO:0000256" key="6">
    <source>
        <dbReference type="ARBA" id="ARBA00022723"/>
    </source>
</evidence>
<dbReference type="Proteomes" id="UP000032141">
    <property type="component" value="Chromosome C3"/>
</dbReference>
<evidence type="ECO:0000313" key="14">
    <source>
        <dbReference type="Proteomes" id="UP000032141"/>
    </source>
</evidence>
<evidence type="ECO:0000256" key="4">
    <source>
        <dbReference type="ARBA" id="ARBA00022617"/>
    </source>
</evidence>
<evidence type="ECO:0000256" key="12">
    <source>
        <dbReference type="PIRSR" id="PIRSR602401-1"/>
    </source>
</evidence>
<dbReference type="PRINTS" id="PR00385">
    <property type="entry name" value="P450"/>
</dbReference>
<dbReference type="Gramene" id="Bo3g066310.1">
    <property type="protein sequence ID" value="Bo3g066310.1"/>
    <property type="gene ID" value="Bo3g066310"/>
</dbReference>
<dbReference type="HOGENOM" id="CLU_001570_5_0_1"/>
<keyword evidence="9 12" id="KW-0408">Iron</keyword>
<keyword evidence="10" id="KW-0503">Monooxygenase</keyword>
<dbReference type="GO" id="GO:0004497">
    <property type="term" value="F:monooxygenase activity"/>
    <property type="evidence" value="ECO:0007669"/>
    <property type="project" value="UniProtKB-KW"/>
</dbReference>
<protein>
    <recommendedName>
        <fullName evidence="15">Cytochrome P450</fullName>
    </recommendedName>
</protein>
<dbReference type="OMA" id="TPTINIM"/>
<dbReference type="InterPro" id="IPR017972">
    <property type="entry name" value="Cyt_P450_CS"/>
</dbReference>
<evidence type="ECO:0008006" key="15">
    <source>
        <dbReference type="Google" id="ProtNLM"/>
    </source>
</evidence>
<dbReference type="STRING" id="109376.A0A0D3BBB9"/>